<keyword evidence="2" id="KW-0808">Transferase</keyword>
<evidence type="ECO:0000256" key="10">
    <source>
        <dbReference type="SAM" id="MobiDB-lite"/>
    </source>
</evidence>
<dbReference type="InterPro" id="IPR012337">
    <property type="entry name" value="RNaseH-like_sf"/>
</dbReference>
<dbReference type="Gene3D" id="3.30.70.270">
    <property type="match status" value="2"/>
</dbReference>
<dbReference type="InterPro" id="IPR000953">
    <property type="entry name" value="Chromo/chromo_shadow_dom"/>
</dbReference>
<feature type="domain" description="Integrase catalytic" evidence="13">
    <location>
        <begin position="1442"/>
        <end position="1598"/>
    </location>
</feature>
<evidence type="ECO:0000256" key="8">
    <source>
        <dbReference type="ARBA" id="ARBA00023242"/>
    </source>
</evidence>
<evidence type="ECO:0000256" key="6">
    <source>
        <dbReference type="ARBA" id="ARBA00022801"/>
    </source>
</evidence>
<evidence type="ECO:0000256" key="7">
    <source>
        <dbReference type="ARBA" id="ARBA00022918"/>
    </source>
</evidence>
<keyword evidence="9" id="KW-0175">Coiled coil</keyword>
<evidence type="ECO:0000313" key="14">
    <source>
        <dbReference type="EMBL" id="KAF0731348.1"/>
    </source>
</evidence>
<dbReference type="PROSITE" id="PS00598">
    <property type="entry name" value="CHROMO_1"/>
    <property type="match status" value="1"/>
</dbReference>
<keyword evidence="5" id="KW-0255">Endonuclease</keyword>
<evidence type="ECO:0000256" key="9">
    <source>
        <dbReference type="SAM" id="Coils"/>
    </source>
</evidence>
<dbReference type="Proteomes" id="UP000481153">
    <property type="component" value="Unassembled WGS sequence"/>
</dbReference>
<dbReference type="InterPro" id="IPR050951">
    <property type="entry name" value="Retrovirus_Pol_polyprotein"/>
</dbReference>
<dbReference type="PANTHER" id="PTHR37984">
    <property type="entry name" value="PROTEIN CBG26694"/>
    <property type="match status" value="1"/>
</dbReference>
<dbReference type="CDD" id="cd01647">
    <property type="entry name" value="RT_LTR"/>
    <property type="match status" value="1"/>
</dbReference>
<dbReference type="InterPro" id="IPR036397">
    <property type="entry name" value="RNaseH_sf"/>
</dbReference>
<dbReference type="PROSITE" id="PS50878">
    <property type="entry name" value="RT_POL"/>
    <property type="match status" value="1"/>
</dbReference>
<dbReference type="InterPro" id="IPR043128">
    <property type="entry name" value="Rev_trsase/Diguanyl_cyclase"/>
</dbReference>
<dbReference type="SMART" id="SM00298">
    <property type="entry name" value="CHROMO"/>
    <property type="match status" value="1"/>
</dbReference>
<feature type="domain" description="Reverse transcriptase" evidence="12">
    <location>
        <begin position="862"/>
        <end position="1041"/>
    </location>
</feature>
<dbReference type="Gene3D" id="3.10.10.10">
    <property type="entry name" value="HIV Type 1 Reverse Transcriptase, subunit A, domain 1"/>
    <property type="match status" value="1"/>
</dbReference>
<protein>
    <recommendedName>
        <fullName evidence="16">Reverse transcriptase</fullName>
    </recommendedName>
</protein>
<keyword evidence="15" id="KW-1185">Reference proteome</keyword>
<dbReference type="InterPro" id="IPR041373">
    <property type="entry name" value="RT_RNaseH"/>
</dbReference>
<dbReference type="InterPro" id="IPR000477">
    <property type="entry name" value="RT_dom"/>
</dbReference>
<proteinExistence type="predicted"/>
<dbReference type="SUPFAM" id="SSF53098">
    <property type="entry name" value="Ribonuclease H-like"/>
    <property type="match status" value="1"/>
</dbReference>
<dbReference type="InterPro" id="IPR023780">
    <property type="entry name" value="Chromo_domain"/>
</dbReference>
<dbReference type="GO" id="GO:0004519">
    <property type="term" value="F:endonuclease activity"/>
    <property type="evidence" value="ECO:0007669"/>
    <property type="project" value="UniProtKB-KW"/>
</dbReference>
<organism evidence="14 15">
    <name type="scientific">Aphanomyces euteiches</name>
    <dbReference type="NCBI Taxonomy" id="100861"/>
    <lineage>
        <taxon>Eukaryota</taxon>
        <taxon>Sar</taxon>
        <taxon>Stramenopiles</taxon>
        <taxon>Oomycota</taxon>
        <taxon>Saprolegniomycetes</taxon>
        <taxon>Saprolegniales</taxon>
        <taxon>Verrucalvaceae</taxon>
        <taxon>Aphanomyces</taxon>
    </lineage>
</organism>
<feature type="region of interest" description="Disordered" evidence="10">
    <location>
        <begin position="1"/>
        <end position="28"/>
    </location>
</feature>
<dbReference type="GO" id="GO:0003676">
    <property type="term" value="F:nucleic acid binding"/>
    <property type="evidence" value="ECO:0007669"/>
    <property type="project" value="InterPro"/>
</dbReference>
<evidence type="ECO:0000259" key="13">
    <source>
        <dbReference type="PROSITE" id="PS50994"/>
    </source>
</evidence>
<name>A0A6G0WUZ6_9STRA</name>
<dbReference type="CDD" id="cd09274">
    <property type="entry name" value="RNase_HI_RT_Ty3"/>
    <property type="match status" value="1"/>
</dbReference>
<dbReference type="Pfam" id="PF00385">
    <property type="entry name" value="Chromo"/>
    <property type="match status" value="1"/>
</dbReference>
<comment type="caution">
    <text evidence="14">The sequence shown here is derived from an EMBL/GenBank/DDBJ whole genome shotgun (WGS) entry which is preliminary data.</text>
</comment>
<dbReference type="CDD" id="cd00024">
    <property type="entry name" value="CD_CSD"/>
    <property type="match status" value="1"/>
</dbReference>
<dbReference type="Pfam" id="PF17917">
    <property type="entry name" value="RT_RNaseH"/>
    <property type="match status" value="1"/>
</dbReference>
<evidence type="ECO:0000256" key="4">
    <source>
        <dbReference type="ARBA" id="ARBA00022722"/>
    </source>
</evidence>
<keyword evidence="8" id="KW-0539">Nucleus</keyword>
<evidence type="ECO:0000256" key="1">
    <source>
        <dbReference type="ARBA" id="ARBA00004123"/>
    </source>
</evidence>
<evidence type="ECO:0000256" key="3">
    <source>
        <dbReference type="ARBA" id="ARBA00022695"/>
    </source>
</evidence>
<keyword evidence="3" id="KW-0548">Nucleotidyltransferase</keyword>
<feature type="compositionally biased region" description="Acidic residues" evidence="10">
    <location>
        <begin position="753"/>
        <end position="768"/>
    </location>
</feature>
<evidence type="ECO:0000256" key="5">
    <source>
        <dbReference type="ARBA" id="ARBA00022759"/>
    </source>
</evidence>
<dbReference type="Gene3D" id="3.30.420.10">
    <property type="entry name" value="Ribonuclease H-like superfamily/Ribonuclease H"/>
    <property type="match status" value="1"/>
</dbReference>
<dbReference type="Gene3D" id="1.10.340.70">
    <property type="match status" value="1"/>
</dbReference>
<feature type="coiled-coil region" evidence="9">
    <location>
        <begin position="190"/>
        <end position="239"/>
    </location>
</feature>
<reference evidence="14 15" key="1">
    <citation type="submission" date="2019-07" db="EMBL/GenBank/DDBJ databases">
        <title>Genomics analysis of Aphanomyces spp. identifies a new class of oomycete effector associated with host adaptation.</title>
        <authorList>
            <person name="Gaulin E."/>
        </authorList>
    </citation>
    <scope>NUCLEOTIDE SEQUENCE [LARGE SCALE GENOMIC DNA]</scope>
    <source>
        <strain evidence="14 15">ATCC 201684</strain>
    </source>
</reference>
<evidence type="ECO:0000259" key="11">
    <source>
        <dbReference type="PROSITE" id="PS50013"/>
    </source>
</evidence>
<dbReference type="SUPFAM" id="SSF56672">
    <property type="entry name" value="DNA/RNA polymerases"/>
    <property type="match status" value="1"/>
</dbReference>
<dbReference type="GO" id="GO:0015074">
    <property type="term" value="P:DNA integration"/>
    <property type="evidence" value="ECO:0007669"/>
    <property type="project" value="InterPro"/>
</dbReference>
<dbReference type="Gene3D" id="2.40.50.40">
    <property type="match status" value="1"/>
</dbReference>
<dbReference type="SUPFAM" id="SSF54160">
    <property type="entry name" value="Chromo domain-like"/>
    <property type="match status" value="1"/>
</dbReference>
<dbReference type="EMBL" id="VJMJ01000144">
    <property type="protein sequence ID" value="KAF0731348.1"/>
    <property type="molecule type" value="Genomic_DNA"/>
</dbReference>
<evidence type="ECO:0008006" key="16">
    <source>
        <dbReference type="Google" id="ProtNLM"/>
    </source>
</evidence>
<feature type="domain" description="Chromo" evidence="11">
    <location>
        <begin position="1749"/>
        <end position="1811"/>
    </location>
</feature>
<feature type="compositionally biased region" description="Basic and acidic residues" evidence="10">
    <location>
        <begin position="1"/>
        <end position="13"/>
    </location>
</feature>
<dbReference type="PANTHER" id="PTHR37984:SF5">
    <property type="entry name" value="PROTEIN NYNRIN-LIKE"/>
    <property type="match status" value="1"/>
</dbReference>
<feature type="region of interest" description="Disordered" evidence="10">
    <location>
        <begin position="751"/>
        <end position="771"/>
    </location>
</feature>
<dbReference type="PROSITE" id="PS50013">
    <property type="entry name" value="CHROMO_2"/>
    <property type="match status" value="1"/>
</dbReference>
<keyword evidence="4" id="KW-0540">Nuclease</keyword>
<dbReference type="GO" id="GO:0003964">
    <property type="term" value="F:RNA-directed DNA polymerase activity"/>
    <property type="evidence" value="ECO:0007669"/>
    <property type="project" value="UniProtKB-KW"/>
</dbReference>
<dbReference type="InterPro" id="IPR023779">
    <property type="entry name" value="Chromodomain_CS"/>
</dbReference>
<evidence type="ECO:0000313" key="15">
    <source>
        <dbReference type="Proteomes" id="UP000481153"/>
    </source>
</evidence>
<dbReference type="InterPro" id="IPR041588">
    <property type="entry name" value="Integrase_H2C2"/>
</dbReference>
<dbReference type="GO" id="GO:0016787">
    <property type="term" value="F:hydrolase activity"/>
    <property type="evidence" value="ECO:0007669"/>
    <property type="project" value="UniProtKB-KW"/>
</dbReference>
<dbReference type="Pfam" id="PF00078">
    <property type="entry name" value="RVT_1"/>
    <property type="match status" value="1"/>
</dbReference>
<dbReference type="InterPro" id="IPR001584">
    <property type="entry name" value="Integrase_cat-core"/>
</dbReference>
<dbReference type="PROSITE" id="PS50994">
    <property type="entry name" value="INTEGRASE"/>
    <property type="match status" value="1"/>
</dbReference>
<accession>A0A6G0WUZ6</accession>
<dbReference type="InterPro" id="IPR016197">
    <property type="entry name" value="Chromo-like_dom_sf"/>
</dbReference>
<dbReference type="InterPro" id="IPR043502">
    <property type="entry name" value="DNA/RNA_pol_sf"/>
</dbReference>
<dbReference type="GO" id="GO:0005634">
    <property type="term" value="C:nucleus"/>
    <property type="evidence" value="ECO:0007669"/>
    <property type="project" value="UniProtKB-SubCell"/>
</dbReference>
<dbReference type="VEuPathDB" id="FungiDB:AeMF1_011727"/>
<keyword evidence="7" id="KW-0695">RNA-directed DNA polymerase</keyword>
<comment type="subcellular location">
    <subcellularLocation>
        <location evidence="1">Nucleus</location>
    </subcellularLocation>
</comment>
<sequence length="1833" mass="208341">MQNSDVEKTKEDDNISMNTLATGNFYPNPEEVVQPSAAPNTMNSGEHENAIAGPNFTNNQFHPNEQSLTAPMPGKKLYLPAHRAPMSYAGSMSVREARGPPVVVRSTTNGPSLFQVYNEATRTINQNLHLHYPSSSPQMHQMMMQAQYERQLREYEYQMELQKRDRHVDTIKQEATQFVSHAQETGNAKIRSMEQAMQQMLLQQRQLEDEIKLRQEVLKQAFHEQLQQVQEEKQQWMNDIIAKMQTKNAPSQPFATNMGNPVGNINMDNTSGRLNSKIGVEPQILQHGFQAPGGILLSGYSAPKAPKYNGYTLDARRAFALDYMEYIRSVREVSNDTQTPIACRPIGTCMEAQAKLFAAEFNIQKPVDDITDMEWMAYFQIGLEHVHTQYADIALKIKKSMVMNEKEMDAEKRMDRWIRDYWQILTKNHMLDYGKRHPKAAVKALLEGVRPEGLRESLRQELEHDMKYLRNDVVEFFNYVRGELRHTLKYLRASGQAGYKDREQKVKALKAQEKAKNQNPNGRDAKNVNLDVEKNKRKPVCWYCGKDHRLVDCTLVSEAEKDAIAKKKLAEWRAQENARAERSKSKVLHSVPTNSGTYLASIRGVDGVGAVPTLFDSGVDLCAMVSRGLLEYMQQAATIDLQLVTLEDDKSMWGFGNVPVKVYRHIVLPAIDILTPSGPLALLNVNAWIEETEDMPALTIGRPIMETLGYDTGEFLVQAKKKRSTWNLGAIHAEDMVLGTAVQKALKWYKGEEDPDEDSDDSDEDDDPPIGNDKSCVWNILDSKLKEAAKQGLSNEGMAKLKEILATHIDIFRVNFCGDSPVNVPPLEVRLKEGVMPLHCRSRRYASSQMDYLRKHFDELIQNGLAVLNKHSRWASPPRVVPKKNGEWRMTVDLRGVNALTVPMQWPMPVLEVVMSRLAKTQVYFPLDWFKGFWQLPLHENSREVFTIMGLDGMISPTRVLMGGCDAVAFCQSTAQEVAGARYGKGLEVWLDDTLGSASNENDLLSLLSFYFNQCLQYGLKLNPTKCEFFCKEVIWCGRKISAAGIGYDTNRIQGMSELTAPTNAQELQQFLCALNWKRQSIPEYNKLVEVLAEMLETICATGGSRKKSHLAKFRLADFGWNSDHVRCFENCNAALTKMVSLAHPDPNKAFCLFTDASHEFWGAMLTQIPNASLDKPLLEQAHEPLGFLSGKFKGSELRWSTIEKEGYAVVAACKRWNYLLLRHNGFHLYTDHRNLQYIFGTEAELNVPRYLADKLARWAVTLASFTYKIHHVAGEDNVWGDLLSRWGNANARPTPVVWGDGEDHKPRVRRLVTLPLPNASPLNQEFIWPTQDYIRQVQREHSTAFARMRRHLVFDPVSDVGRLNDRIWVPDDALELQLSLLVVAHAGAMGHRGIVATRTALQNKFVWRGISEDVTTFVNACLQCLCVGDAMVPRPLGEALHAVEPNELIHCDFLSMPGGYIHVIVDDATRFSLLTVHDSCKANDAVRSLQHWFGIFGVAKWWMSDQGPHYKNAVIEKLRGLYGSGHQFSPPHCPWANGTVEVLMRSINKTFKTMLLELRRPHTEWKDLVQLVQYALNNTPSPRNGNRAPITCMTQLPAGNSLAIYTAAEEIVEVQPDMLDKWRTTLFNQLAEARDLLHRDLEQAVAKKRNRERDRRNKEHWHREIRLAIGDYVLVGIVTCKFAHKLQVQWLGPRRIIEALSDWVFVVEDLRDHSQSTHHASRLKMFAASDLNITQSLMDNIAYVEGGHIVERIIDCKFDRISKRWQLHVKWLGLDPIENSWEPLDILLEDVPKLLHQFIADNIKAKANVAAMAKAYTQQLTTERTGTQLSRD</sequence>
<evidence type="ECO:0000259" key="12">
    <source>
        <dbReference type="PROSITE" id="PS50878"/>
    </source>
</evidence>
<keyword evidence="6" id="KW-0378">Hydrolase</keyword>
<gene>
    <name evidence="14" type="ORF">Ae201684_011411</name>
</gene>
<evidence type="ECO:0000256" key="2">
    <source>
        <dbReference type="ARBA" id="ARBA00022679"/>
    </source>
</evidence>
<dbReference type="Pfam" id="PF17921">
    <property type="entry name" value="Integrase_H2C2"/>
    <property type="match status" value="1"/>
</dbReference>